<name>A0A919IR73_9ACTN</name>
<comment type="caution">
    <text evidence="4">The sequence shown here is derived from an EMBL/GenBank/DDBJ whole genome shotgun (WGS) entry which is preliminary data.</text>
</comment>
<dbReference type="Gene3D" id="1.10.10.10">
    <property type="entry name" value="Winged helix-like DNA-binding domain superfamily/Winged helix DNA-binding domain"/>
    <property type="match status" value="1"/>
</dbReference>
<dbReference type="GO" id="GO:0004016">
    <property type="term" value="F:adenylate cyclase activity"/>
    <property type="evidence" value="ECO:0007669"/>
    <property type="project" value="TreeGrafter"/>
</dbReference>
<dbReference type="SUPFAM" id="SSF52540">
    <property type="entry name" value="P-loop containing nucleoside triphosphate hydrolases"/>
    <property type="match status" value="1"/>
</dbReference>
<evidence type="ECO:0000259" key="3">
    <source>
        <dbReference type="PROSITE" id="PS50043"/>
    </source>
</evidence>
<reference evidence="4" key="1">
    <citation type="submission" date="2021-01" db="EMBL/GenBank/DDBJ databases">
        <title>Whole genome shotgun sequence of Actinoplanes cyaneus NBRC 14990.</title>
        <authorList>
            <person name="Komaki H."/>
            <person name="Tamura T."/>
        </authorList>
    </citation>
    <scope>NUCLEOTIDE SEQUENCE</scope>
    <source>
        <strain evidence="4">NBRC 14990</strain>
    </source>
</reference>
<dbReference type="SUPFAM" id="SSF48452">
    <property type="entry name" value="TPR-like"/>
    <property type="match status" value="1"/>
</dbReference>
<protein>
    <submittedName>
        <fullName evidence="4">Transcriptional regulator</fullName>
    </submittedName>
</protein>
<dbReference type="GO" id="GO:0003677">
    <property type="term" value="F:DNA binding"/>
    <property type="evidence" value="ECO:0007669"/>
    <property type="project" value="InterPro"/>
</dbReference>
<dbReference type="RefSeq" id="WP_203753908.1">
    <property type="nucleotide sequence ID" value="NZ_BOMH01000073.1"/>
</dbReference>
<organism evidence="4 5">
    <name type="scientific">Actinoplanes cyaneus</name>
    <dbReference type="NCBI Taxonomy" id="52696"/>
    <lineage>
        <taxon>Bacteria</taxon>
        <taxon>Bacillati</taxon>
        <taxon>Actinomycetota</taxon>
        <taxon>Actinomycetes</taxon>
        <taxon>Micromonosporales</taxon>
        <taxon>Micromonosporaceae</taxon>
        <taxon>Actinoplanes</taxon>
    </lineage>
</organism>
<dbReference type="Pfam" id="PF00196">
    <property type="entry name" value="GerE"/>
    <property type="match status" value="1"/>
</dbReference>
<dbReference type="GO" id="GO:0005524">
    <property type="term" value="F:ATP binding"/>
    <property type="evidence" value="ECO:0007669"/>
    <property type="project" value="UniProtKB-KW"/>
</dbReference>
<proteinExistence type="predicted"/>
<dbReference type="Proteomes" id="UP000619479">
    <property type="component" value="Unassembled WGS sequence"/>
</dbReference>
<dbReference type="SUPFAM" id="SSF46894">
    <property type="entry name" value="C-terminal effector domain of the bipartite response regulators"/>
    <property type="match status" value="1"/>
</dbReference>
<dbReference type="InterPro" id="IPR027417">
    <property type="entry name" value="P-loop_NTPase"/>
</dbReference>
<evidence type="ECO:0000256" key="2">
    <source>
        <dbReference type="ARBA" id="ARBA00022840"/>
    </source>
</evidence>
<keyword evidence="5" id="KW-1185">Reference proteome</keyword>
<dbReference type="CDD" id="cd06170">
    <property type="entry name" value="LuxR_C_like"/>
    <property type="match status" value="1"/>
</dbReference>
<sequence>MLSVVNSGGTALFGRARELAGVAAMLDAAAYGPAALLFCGPAGVGKTALLGAATAEARRREYRIQHATPAAVPQPFGLLRRLLGTGGAGLPGHLYRRLTGLWAPRSPGGTPDDAAVVTALLLALEGSSRGGPLLIVADDAHRADQESLRLLGTALHHTSTERIALLLAARDGELPGPLINTISRYDVGPLAEDAAARLLDACGSSADARTRGEILRRAAGNPLALRVLGDPGQRLPYEFLAQVRALPAPARRLLLHAALAGDGEHLGTLHRAAGVADWAAACAEAERAGLIVVRDGIVHFRHPLTRAACVAAETPANVARAHRELAAATDDVYRRARHLATLTPGRDASVAAALEAAADDALGRGDELAGATALQSAAEHSSSDLDAARHYARASLAAHRGGQPEWAIELAAKVTAATGDTDLTGVAACSAGLALVHAARPGEAFEVTARAARSGPRDAQVTLNAVLIAAVAALLSGVRAHREQLPELLSRAGNDGGRGKYATSMIPLAQAESVRWIVTMISDPATFAGDCPEPAGPLLAGTAAFLRDESTRAAVRLGAVWNSGAPGAMFACYPLMVLALIDSGRWAEADRVLDRAVRVAAVGPVPFLDDLVPALRVTLQALRDDSATDLDAPSPGATTLADSVRQRAVALRALTAGDYPRAYREFRRLFDEDGEPRHYFFGPRSLPQLALAAAHTGHAQEAARILARARRAAGAEPTARMVMLLAHAAALLDDTEESFREALADPERALHWPLEYAEAQLNLGMWLCRRKRALDARPYLLAARDTFLRLGAGAHADQARRALPVALRPAGEPAPEADGFRRLTAQKQMIARMAAAGMSNREIADRFFLSPRTVGSHLYRIYAELGVGSRHQLRVIVDAAR</sequence>
<feature type="domain" description="HTH luxR-type" evidence="3">
    <location>
        <begin position="816"/>
        <end position="881"/>
    </location>
</feature>
<dbReference type="EMBL" id="BOMH01000073">
    <property type="protein sequence ID" value="GID70284.1"/>
    <property type="molecule type" value="Genomic_DNA"/>
</dbReference>
<dbReference type="PANTHER" id="PTHR16305:SF35">
    <property type="entry name" value="TRANSCRIPTIONAL ACTIVATOR DOMAIN"/>
    <property type="match status" value="1"/>
</dbReference>
<dbReference type="InterPro" id="IPR000792">
    <property type="entry name" value="Tscrpt_reg_LuxR_C"/>
</dbReference>
<evidence type="ECO:0000256" key="1">
    <source>
        <dbReference type="ARBA" id="ARBA00022741"/>
    </source>
</evidence>
<dbReference type="PANTHER" id="PTHR16305">
    <property type="entry name" value="TESTICULAR SOLUBLE ADENYLYL CYCLASE"/>
    <property type="match status" value="1"/>
</dbReference>
<keyword evidence="2" id="KW-0067">ATP-binding</keyword>
<keyword evidence="1" id="KW-0547">Nucleotide-binding</keyword>
<dbReference type="GO" id="GO:0006355">
    <property type="term" value="P:regulation of DNA-templated transcription"/>
    <property type="evidence" value="ECO:0007669"/>
    <property type="project" value="InterPro"/>
</dbReference>
<evidence type="ECO:0000313" key="5">
    <source>
        <dbReference type="Proteomes" id="UP000619479"/>
    </source>
</evidence>
<dbReference type="InterPro" id="IPR036388">
    <property type="entry name" value="WH-like_DNA-bd_sf"/>
</dbReference>
<gene>
    <name evidence="4" type="ORF">Acy02nite_81650</name>
</gene>
<dbReference type="PRINTS" id="PR00038">
    <property type="entry name" value="HTHLUXR"/>
</dbReference>
<dbReference type="InterPro" id="IPR041664">
    <property type="entry name" value="AAA_16"/>
</dbReference>
<evidence type="ECO:0000313" key="4">
    <source>
        <dbReference type="EMBL" id="GID70284.1"/>
    </source>
</evidence>
<dbReference type="PROSITE" id="PS50043">
    <property type="entry name" value="HTH_LUXR_2"/>
    <property type="match status" value="1"/>
</dbReference>
<dbReference type="AlphaFoldDB" id="A0A919IR73"/>
<accession>A0A919IR73</accession>
<dbReference type="SMART" id="SM00421">
    <property type="entry name" value="HTH_LUXR"/>
    <property type="match status" value="1"/>
</dbReference>
<dbReference type="GO" id="GO:0005737">
    <property type="term" value="C:cytoplasm"/>
    <property type="evidence" value="ECO:0007669"/>
    <property type="project" value="TreeGrafter"/>
</dbReference>
<dbReference type="Pfam" id="PF13191">
    <property type="entry name" value="AAA_16"/>
    <property type="match status" value="1"/>
</dbReference>
<dbReference type="InterPro" id="IPR016032">
    <property type="entry name" value="Sig_transdc_resp-reg_C-effctor"/>
</dbReference>
<dbReference type="InterPro" id="IPR011990">
    <property type="entry name" value="TPR-like_helical_dom_sf"/>
</dbReference>